<dbReference type="RefSeq" id="WP_008825358.1">
    <property type="nucleotide sequence ID" value="NZ_AFNU02000008.1"/>
</dbReference>
<dbReference type="GO" id="GO:0016787">
    <property type="term" value="F:hydrolase activity"/>
    <property type="evidence" value="ECO:0007669"/>
    <property type="project" value="UniProtKB-UniRule"/>
</dbReference>
<sequence>MNEGTMGTEIERYETALVVEGGAMRGIFSTGVMDAFIKHDFNPFDLCIGVSAGSTNLAAYIGGMFERNYTIYTDYSVRDDFISWKKFIRGGHLVDLDWMWDISIKEMPLDLEQLKNSSSAFFIGVTSVETGEPVYLTPTEDTIADMIKASSCIPIFYRNTIQLDGVNYVDGGLSDPIPVIEAYNRGAKKIMVIRSRPKSYIMKPKSSMLQKFLFRKTPQLYKTLKDRANRYQKAIDFMRTAPDHVEIIEVNPPETFKTSRLTKDKAILDQDYRHGLEIGEELVKSWKKEL</sequence>
<evidence type="ECO:0000313" key="7">
    <source>
        <dbReference type="Proteomes" id="UP000005707"/>
    </source>
</evidence>
<organism evidence="6 7">
    <name type="scientific">Haloplasma contractile SSD-17B</name>
    <dbReference type="NCBI Taxonomy" id="1033810"/>
    <lineage>
        <taxon>Bacteria</taxon>
        <taxon>Bacillati</taxon>
        <taxon>Mycoplasmatota</taxon>
        <taxon>Mollicutes</taxon>
        <taxon>Haloplasmatales</taxon>
        <taxon>Haloplasmataceae</taxon>
        <taxon>Haloplasma</taxon>
    </lineage>
</organism>
<dbReference type="PANTHER" id="PTHR14226:SF25">
    <property type="entry name" value="PHOSPHOESTERASE"/>
    <property type="match status" value="1"/>
</dbReference>
<evidence type="ECO:0000259" key="5">
    <source>
        <dbReference type="PROSITE" id="PS51635"/>
    </source>
</evidence>
<reference evidence="6 7" key="1">
    <citation type="journal article" date="2011" name="J. Bacteriol.">
        <title>Genome sequence of Haloplasma contractile, an unusual contractile bacterium from a deep-sea anoxic brine lake.</title>
        <authorList>
            <person name="Antunes A."/>
            <person name="Alam I."/>
            <person name="El Dorry H."/>
            <person name="Siam R."/>
            <person name="Robertson A."/>
            <person name="Bajic V.B."/>
            <person name="Stingl U."/>
        </authorList>
    </citation>
    <scope>NUCLEOTIDE SEQUENCE [LARGE SCALE GENOMIC DNA]</scope>
    <source>
        <strain evidence="6 7">SSD-17B</strain>
    </source>
</reference>
<dbReference type="InterPro" id="IPR050301">
    <property type="entry name" value="NTE"/>
</dbReference>
<feature type="short sequence motif" description="DGA/G" evidence="4">
    <location>
        <begin position="170"/>
        <end position="172"/>
    </location>
</feature>
<keyword evidence="1 4" id="KW-0378">Hydrolase</keyword>
<dbReference type="EMBL" id="AFNU02000008">
    <property type="protein sequence ID" value="ERJ11773.1"/>
    <property type="molecule type" value="Genomic_DNA"/>
</dbReference>
<dbReference type="CDD" id="cd07208">
    <property type="entry name" value="Pat_hypo_Ecoli_yjju_like"/>
    <property type="match status" value="1"/>
</dbReference>
<feature type="active site" description="Proton acceptor" evidence="4">
    <location>
        <position position="170"/>
    </location>
</feature>
<dbReference type="PANTHER" id="PTHR14226">
    <property type="entry name" value="NEUROPATHY TARGET ESTERASE/SWISS CHEESE D.MELANOGASTER"/>
    <property type="match status" value="1"/>
</dbReference>
<evidence type="ECO:0000256" key="3">
    <source>
        <dbReference type="ARBA" id="ARBA00023098"/>
    </source>
</evidence>
<dbReference type="AlphaFoldDB" id="F7PU49"/>
<keyword evidence="3 4" id="KW-0443">Lipid metabolism</keyword>
<dbReference type="Gene3D" id="3.40.1090.10">
    <property type="entry name" value="Cytosolic phospholipase A2 catalytic domain"/>
    <property type="match status" value="2"/>
</dbReference>
<evidence type="ECO:0000256" key="2">
    <source>
        <dbReference type="ARBA" id="ARBA00022963"/>
    </source>
</evidence>
<dbReference type="Pfam" id="PF01734">
    <property type="entry name" value="Patatin"/>
    <property type="match status" value="1"/>
</dbReference>
<dbReference type="Pfam" id="PF19890">
    <property type="entry name" value="DUF6363"/>
    <property type="match status" value="1"/>
</dbReference>
<reference evidence="6 7" key="2">
    <citation type="journal article" date="2013" name="PLoS ONE">
        <title>INDIGO - INtegrated Data Warehouse of MIcrobial GenOmes with Examples from the Red Sea Extremophiles.</title>
        <authorList>
            <person name="Alam I."/>
            <person name="Antunes A."/>
            <person name="Kamau A.A."/>
            <person name="Ba Alawi W."/>
            <person name="Kalkatawi M."/>
            <person name="Stingl U."/>
            <person name="Bajic V.B."/>
        </authorList>
    </citation>
    <scope>NUCLEOTIDE SEQUENCE [LARGE SCALE GENOMIC DNA]</scope>
    <source>
        <strain evidence="6 7">SSD-17B</strain>
    </source>
</reference>
<feature type="domain" description="PNPLA" evidence="5">
    <location>
        <begin position="17"/>
        <end position="183"/>
    </location>
</feature>
<comment type="caution">
    <text evidence="4">Lacks conserved residue(s) required for the propagation of feature annotation.</text>
</comment>
<proteinExistence type="predicted"/>
<dbReference type="InterPro" id="IPR037483">
    <property type="entry name" value="YjjU-like"/>
</dbReference>
<gene>
    <name evidence="6" type="ORF">HLPCO_002256</name>
</gene>
<accession>F7PU49</accession>
<feature type="active site" description="Nucleophile" evidence="4">
    <location>
        <position position="51"/>
    </location>
</feature>
<feature type="short sequence motif" description="GXSXG" evidence="4">
    <location>
        <begin position="49"/>
        <end position="53"/>
    </location>
</feature>
<dbReference type="InterPro" id="IPR016035">
    <property type="entry name" value="Acyl_Trfase/lysoPLipase"/>
</dbReference>
<dbReference type="InterPro" id="IPR002641">
    <property type="entry name" value="PNPLA_dom"/>
</dbReference>
<keyword evidence="7" id="KW-1185">Reference proteome</keyword>
<evidence type="ECO:0000313" key="6">
    <source>
        <dbReference type="EMBL" id="ERJ11773.1"/>
    </source>
</evidence>
<name>F7PU49_9MOLU</name>
<dbReference type="PROSITE" id="PS51635">
    <property type="entry name" value="PNPLA"/>
    <property type="match status" value="1"/>
</dbReference>
<dbReference type="Proteomes" id="UP000005707">
    <property type="component" value="Unassembled WGS sequence"/>
</dbReference>
<keyword evidence="2 4" id="KW-0442">Lipid degradation</keyword>
<dbReference type="GO" id="GO:0016042">
    <property type="term" value="P:lipid catabolic process"/>
    <property type="evidence" value="ECO:0007669"/>
    <property type="project" value="UniProtKB-UniRule"/>
</dbReference>
<dbReference type="eggNOG" id="COG4667">
    <property type="taxonomic scope" value="Bacteria"/>
</dbReference>
<dbReference type="InterPro" id="IPR045943">
    <property type="entry name" value="DUF6363"/>
</dbReference>
<dbReference type="InParanoid" id="F7PU49"/>
<comment type="caution">
    <text evidence="6">The sequence shown here is derived from an EMBL/GenBank/DDBJ whole genome shotgun (WGS) entry which is preliminary data.</text>
</comment>
<dbReference type="SUPFAM" id="SSF52151">
    <property type="entry name" value="FabD/lysophospholipase-like"/>
    <property type="match status" value="1"/>
</dbReference>
<evidence type="ECO:0000256" key="4">
    <source>
        <dbReference type="PROSITE-ProRule" id="PRU01161"/>
    </source>
</evidence>
<dbReference type="STRING" id="1033810.HLPCO_002256"/>
<evidence type="ECO:0000256" key="1">
    <source>
        <dbReference type="ARBA" id="ARBA00022801"/>
    </source>
</evidence>
<protein>
    <submittedName>
        <fullName evidence="6">Esterase of the alpha-beta hydrolase superfamily ral function prediction only protein</fullName>
    </submittedName>
</protein>